<gene>
    <name evidence="2" type="ORF">E4U43_005631</name>
</gene>
<reference evidence="2" key="1">
    <citation type="journal article" date="2020" name="bioRxiv">
        <title>Whole genome comparisons of ergot fungi reveals the divergence and evolution of species within the genus Claviceps are the result of varying mechanisms driving genome evolution and host range expansion.</title>
        <authorList>
            <person name="Wyka S.A."/>
            <person name="Mondo S.J."/>
            <person name="Liu M."/>
            <person name="Dettman J."/>
            <person name="Nalam V."/>
            <person name="Broders K.D."/>
        </authorList>
    </citation>
    <scope>NUCLEOTIDE SEQUENCE</scope>
    <source>
        <strain evidence="2">CCC 602</strain>
    </source>
</reference>
<feature type="region of interest" description="Disordered" evidence="1">
    <location>
        <begin position="287"/>
        <end position="310"/>
    </location>
</feature>
<evidence type="ECO:0000256" key="1">
    <source>
        <dbReference type="SAM" id="MobiDB-lite"/>
    </source>
</evidence>
<accession>A0A9P7ST83</accession>
<dbReference type="PANTHER" id="PTHR36587">
    <property type="entry name" value="EXPRESSION SITE-ASSOCIATED GENE 3 (ESAG3)-LIKE PROTEIN"/>
    <property type="match status" value="1"/>
</dbReference>
<evidence type="ECO:0000313" key="3">
    <source>
        <dbReference type="Proteomes" id="UP000748025"/>
    </source>
</evidence>
<comment type="caution">
    <text evidence="2">The sequence shown here is derived from an EMBL/GenBank/DDBJ whole genome shotgun (WGS) entry which is preliminary data.</text>
</comment>
<dbReference type="EMBL" id="SRPW01003747">
    <property type="protein sequence ID" value="KAG5986163.1"/>
    <property type="molecule type" value="Genomic_DNA"/>
</dbReference>
<dbReference type="PANTHER" id="PTHR36587:SF2">
    <property type="entry name" value="EXPRESSION SITE-ASSOCIATED GENE 3 (ESAG3)-LIKE PROTEIN"/>
    <property type="match status" value="1"/>
</dbReference>
<dbReference type="CDD" id="cd22997">
    <property type="entry name" value="GT_LH"/>
    <property type="match status" value="1"/>
</dbReference>
<dbReference type="AlphaFoldDB" id="A0A9P7ST83"/>
<proteinExistence type="predicted"/>
<dbReference type="OrthoDB" id="422736at2759"/>
<sequence length="614" mass="68256">MRLIFDRPPRAYRPLPQYETENTPSEKKSRLRHQQQSNIIIEFIQRIAPRMALVLCVLLPFAYFMSLSDSSRHINNHGLLTAQHLQAIPVGGGNHSISAGGNLRLRVFMSADSPHINLCKSVMSAVAVGYPAPVLLNWNGEFNHPRWHLAGRPAAKLESFLAVIDDLLARAEGEDSDAHEDDLAVLVDAHHAWFQLPPSVLIQRYHQLNREADQRLQEQWEAARGNHHADHRFPIDSPRQSIIVTTTPSAALAKDDHAGIESDSTISPDGIGKGTQRLLSSSSFLDHMGSARNRKGTPRSTTSLGGGMVMGTMGSLRDVLRRAKAKMETAVQRGRQTWSDQALLGEVLGEQEMWRAWMRELGATWNGTASQNDLSRLPCHVRTVAKASLAGDRFEYGIGLDDDRFSTMPPVADADTHAYYGAFVKFNNGTALQEASAKARLVSDGGHDRLRGLPDELSQKNVGSKYLEAVQWGDLPLYSDLYHGVTPVGLLFNNDDNSNNKNKGKDTRLADWWTNMWFHPRLRNLVAQAMLAPSQDSTIRPLARIPAGPADQIRYWAPKSNYRNPKVQIFSPGGTENSSGGSYHAIEWEGICQSDGKTPWHEDIFGDKKGPWQL</sequence>
<protein>
    <submittedName>
        <fullName evidence="2">Uncharacterized protein</fullName>
    </submittedName>
</protein>
<organism evidence="2 3">
    <name type="scientific">Claviceps pusilla</name>
    <dbReference type="NCBI Taxonomy" id="123648"/>
    <lineage>
        <taxon>Eukaryota</taxon>
        <taxon>Fungi</taxon>
        <taxon>Dikarya</taxon>
        <taxon>Ascomycota</taxon>
        <taxon>Pezizomycotina</taxon>
        <taxon>Sordariomycetes</taxon>
        <taxon>Hypocreomycetidae</taxon>
        <taxon>Hypocreales</taxon>
        <taxon>Clavicipitaceae</taxon>
        <taxon>Claviceps</taxon>
    </lineage>
</organism>
<keyword evidence="3" id="KW-1185">Reference proteome</keyword>
<name>A0A9P7ST83_9HYPO</name>
<evidence type="ECO:0000313" key="2">
    <source>
        <dbReference type="EMBL" id="KAG5986163.1"/>
    </source>
</evidence>
<dbReference type="Proteomes" id="UP000748025">
    <property type="component" value="Unassembled WGS sequence"/>
</dbReference>